<dbReference type="Proteomes" id="UP000201613">
    <property type="component" value="Unassembled WGS sequence"/>
</dbReference>
<dbReference type="InterPro" id="IPR011104">
    <property type="entry name" value="Hpr_kin/Pase_C"/>
</dbReference>
<dbReference type="GO" id="GO:0005524">
    <property type="term" value="F:ATP binding"/>
    <property type="evidence" value="ECO:0007669"/>
    <property type="project" value="InterPro"/>
</dbReference>
<sequence length="142" mass="14852">MPDPANLTLHANSVAYQGKAILITGGAGRGKSTLSLALMGRGCGLIADDQTYLSVQDGQLMAACPPAISGLIEARGIGILNATAHPPAPVALCIDMDRTETERLPPQRSVTYLGVTVPLILHVQHCHFDAAVMHYISAGRNA</sequence>
<dbReference type="InterPro" id="IPR027417">
    <property type="entry name" value="P-loop_NTPase"/>
</dbReference>
<evidence type="ECO:0000313" key="3">
    <source>
        <dbReference type="Proteomes" id="UP000201613"/>
    </source>
</evidence>
<dbReference type="OrthoDB" id="8326226at2"/>
<organism evidence="2 3">
    <name type="scientific">Flavimaricola marinus</name>
    <dbReference type="NCBI Taxonomy" id="1819565"/>
    <lineage>
        <taxon>Bacteria</taxon>
        <taxon>Pseudomonadati</taxon>
        <taxon>Pseudomonadota</taxon>
        <taxon>Alphaproteobacteria</taxon>
        <taxon>Rhodobacterales</taxon>
        <taxon>Paracoccaceae</taxon>
        <taxon>Flavimaricola</taxon>
    </lineage>
</organism>
<dbReference type="Gene3D" id="3.40.50.300">
    <property type="entry name" value="P-loop containing nucleotide triphosphate hydrolases"/>
    <property type="match status" value="1"/>
</dbReference>
<gene>
    <name evidence="2" type="primary">hprK</name>
    <name evidence="2" type="ORF">LOM8899_00889</name>
</gene>
<accession>A0A238LAR1</accession>
<evidence type="ECO:0000259" key="1">
    <source>
        <dbReference type="Pfam" id="PF07475"/>
    </source>
</evidence>
<name>A0A238LAR1_9RHOB</name>
<dbReference type="EC" id="2.7.11.-" evidence="2"/>
<evidence type="ECO:0000313" key="2">
    <source>
        <dbReference type="EMBL" id="SMY06759.1"/>
    </source>
</evidence>
<proteinExistence type="predicted"/>
<dbReference type="GO" id="GO:0000155">
    <property type="term" value="F:phosphorelay sensor kinase activity"/>
    <property type="evidence" value="ECO:0007669"/>
    <property type="project" value="InterPro"/>
</dbReference>
<dbReference type="RefSeq" id="WP_093990897.1">
    <property type="nucleotide sequence ID" value="NZ_FXZK01000001.1"/>
</dbReference>
<protein>
    <submittedName>
        <fullName evidence="2">HPr kinase/phosphorylase</fullName>
        <ecNumber evidence="2">2.7.11.-</ecNumber>
    </submittedName>
</protein>
<dbReference type="CDD" id="cd01918">
    <property type="entry name" value="HprK_C"/>
    <property type="match status" value="1"/>
</dbReference>
<keyword evidence="3" id="KW-1185">Reference proteome</keyword>
<dbReference type="Pfam" id="PF07475">
    <property type="entry name" value="Hpr_kinase_C"/>
    <property type="match status" value="1"/>
</dbReference>
<dbReference type="EMBL" id="FXZK01000001">
    <property type="protein sequence ID" value="SMY06759.1"/>
    <property type="molecule type" value="Genomic_DNA"/>
</dbReference>
<dbReference type="SUPFAM" id="SSF53795">
    <property type="entry name" value="PEP carboxykinase-like"/>
    <property type="match status" value="1"/>
</dbReference>
<reference evidence="2 3" key="1">
    <citation type="submission" date="2017-05" db="EMBL/GenBank/DDBJ databases">
        <authorList>
            <person name="Song R."/>
            <person name="Chenine A.L."/>
            <person name="Ruprecht R.M."/>
        </authorList>
    </citation>
    <scope>NUCLEOTIDE SEQUENCE [LARGE SCALE GENOMIC DNA]</scope>
    <source>
        <strain evidence="2 3">CECT 8899</strain>
    </source>
</reference>
<dbReference type="GO" id="GO:0006109">
    <property type="term" value="P:regulation of carbohydrate metabolic process"/>
    <property type="evidence" value="ECO:0007669"/>
    <property type="project" value="InterPro"/>
</dbReference>
<feature type="domain" description="HPr kinase/phosphorylase C-terminal" evidence="1">
    <location>
        <begin position="8"/>
        <end position="83"/>
    </location>
</feature>
<keyword evidence="2" id="KW-0808">Transferase</keyword>
<dbReference type="AlphaFoldDB" id="A0A238LAR1"/>
<keyword evidence="2" id="KW-0418">Kinase</keyword>